<dbReference type="AlphaFoldDB" id="C1CZY9"/>
<dbReference type="Proteomes" id="UP000002208">
    <property type="component" value="Chromosome"/>
</dbReference>
<proteinExistence type="predicted"/>
<reference evidence="2 3" key="1">
    <citation type="journal article" date="2009" name="PLoS Genet.">
        <title>Alliance of proteomics and genomics to unravel the specificities of Sahara bacterium Deinococcus deserti.</title>
        <authorList>
            <person name="de Groot A."/>
            <person name="Dulermo R."/>
            <person name="Ortet P."/>
            <person name="Blanchard L."/>
            <person name="Guerin P."/>
            <person name="Fernandez B."/>
            <person name="Vacherie B."/>
            <person name="Dossat C."/>
            <person name="Jolivet E."/>
            <person name="Siguier P."/>
            <person name="Chandler M."/>
            <person name="Barakat M."/>
            <person name="Dedieu A."/>
            <person name="Barbe V."/>
            <person name="Heulin T."/>
            <person name="Sommer S."/>
            <person name="Achouak W."/>
            <person name="Armengaud J."/>
        </authorList>
    </citation>
    <scope>NUCLEOTIDE SEQUENCE [LARGE SCALE GENOMIC DNA]</scope>
    <source>
        <strain evidence="3">DSM 17065 / CIP 109153 / LMG 22923 / VCD115</strain>
    </source>
</reference>
<keyword evidence="1" id="KW-0472">Membrane</keyword>
<dbReference type="STRING" id="546414.Deide_04150"/>
<dbReference type="EMBL" id="CP001114">
    <property type="protein sequence ID" value="ACO45241.1"/>
    <property type="molecule type" value="Genomic_DNA"/>
</dbReference>
<evidence type="ECO:0000313" key="3">
    <source>
        <dbReference type="Proteomes" id="UP000002208"/>
    </source>
</evidence>
<keyword evidence="1" id="KW-1133">Transmembrane helix</keyword>
<accession>C1CZY9</accession>
<dbReference type="PaxDb" id="546414-Deide_04150"/>
<feature type="transmembrane region" description="Helical" evidence="1">
    <location>
        <begin position="78"/>
        <end position="99"/>
    </location>
</feature>
<organism evidence="2 3">
    <name type="scientific">Deinococcus deserti (strain DSM 17065 / CIP 109153 / LMG 22923 / VCD115)</name>
    <dbReference type="NCBI Taxonomy" id="546414"/>
    <lineage>
        <taxon>Bacteria</taxon>
        <taxon>Thermotogati</taxon>
        <taxon>Deinococcota</taxon>
        <taxon>Deinococci</taxon>
        <taxon>Deinococcales</taxon>
        <taxon>Deinococcaceae</taxon>
        <taxon>Deinococcus</taxon>
    </lineage>
</organism>
<dbReference type="OrthoDB" id="62991at2"/>
<evidence type="ECO:0000313" key="2">
    <source>
        <dbReference type="EMBL" id="ACO45241.1"/>
    </source>
</evidence>
<dbReference type="KEGG" id="ddr:Deide_04150"/>
<feature type="transmembrane region" description="Helical" evidence="1">
    <location>
        <begin position="111"/>
        <end position="136"/>
    </location>
</feature>
<feature type="transmembrane region" description="Helical" evidence="1">
    <location>
        <begin position="148"/>
        <end position="171"/>
    </location>
</feature>
<evidence type="ECO:0000256" key="1">
    <source>
        <dbReference type="SAM" id="Phobius"/>
    </source>
</evidence>
<dbReference type="RefSeq" id="WP_012692364.1">
    <property type="nucleotide sequence ID" value="NC_012526.1"/>
</dbReference>
<sequence>MSRWRTPALVALWTQVVSLFAVSAYALWKGSFGFGAAISAAEAFLAGLVMVWWTLLYARLTQAQTVPPTDGVLRALQLVFPGLTALRAALWLMTLLALLSGAGAEASPVALTALVTVWGGAVVASNAVYGALVRLVTQPSDPLQRQRLLDWLNVAAALSLGMGVLNVVPIAGFSSPPVLHTQLVYGLVAAVDVLATVLARQALRAAPVPAPSDQGTAPR</sequence>
<feature type="transmembrane region" description="Helical" evidence="1">
    <location>
        <begin position="34"/>
        <end position="57"/>
    </location>
</feature>
<feature type="transmembrane region" description="Helical" evidence="1">
    <location>
        <begin position="183"/>
        <end position="203"/>
    </location>
</feature>
<gene>
    <name evidence="2" type="ordered locus">Deide_04150</name>
</gene>
<keyword evidence="1" id="KW-0812">Transmembrane</keyword>
<dbReference type="HOGENOM" id="CLU_1330127_0_0_0"/>
<protein>
    <submittedName>
        <fullName evidence="2">Uncharacterized protein</fullName>
    </submittedName>
</protein>
<keyword evidence="3" id="KW-1185">Reference proteome</keyword>
<name>C1CZY9_DEIDV</name>